<keyword evidence="13" id="KW-1185">Reference proteome</keyword>
<dbReference type="GO" id="GO:0005886">
    <property type="term" value="C:plasma membrane"/>
    <property type="evidence" value="ECO:0007669"/>
    <property type="project" value="TreeGrafter"/>
</dbReference>
<keyword evidence="9 10" id="KW-0472">Membrane</keyword>
<comment type="subcellular location">
    <subcellularLocation>
        <location evidence="1">Membrane</location>
        <topology evidence="1">Multi-pass membrane protein</topology>
    </subcellularLocation>
</comment>
<evidence type="ECO:0000256" key="10">
    <source>
        <dbReference type="SAM" id="Phobius"/>
    </source>
</evidence>
<dbReference type="InterPro" id="IPR011701">
    <property type="entry name" value="MFS"/>
</dbReference>
<evidence type="ECO:0000313" key="13">
    <source>
        <dbReference type="Proteomes" id="UP001271007"/>
    </source>
</evidence>
<dbReference type="FunFam" id="1.20.1250.20:FF:000302">
    <property type="entry name" value="MFS siderochrome iron transporter MirB"/>
    <property type="match status" value="1"/>
</dbReference>
<feature type="transmembrane region" description="Helical" evidence="10">
    <location>
        <begin position="143"/>
        <end position="165"/>
    </location>
</feature>
<dbReference type="Pfam" id="PF07690">
    <property type="entry name" value="MFS_1"/>
    <property type="match status" value="1"/>
</dbReference>
<feature type="transmembrane region" description="Helical" evidence="10">
    <location>
        <begin position="171"/>
        <end position="192"/>
    </location>
</feature>
<keyword evidence="3" id="KW-0813">Transport</keyword>
<feature type="transmembrane region" description="Helical" evidence="10">
    <location>
        <begin position="313"/>
        <end position="335"/>
    </location>
</feature>
<keyword evidence="8" id="KW-0406">Ion transport</keyword>
<keyword evidence="5 10" id="KW-0812">Transmembrane</keyword>
<evidence type="ECO:0000313" key="12">
    <source>
        <dbReference type="EMBL" id="KAK3052874.1"/>
    </source>
</evidence>
<dbReference type="GO" id="GO:0006826">
    <property type="term" value="P:iron ion transport"/>
    <property type="evidence" value="ECO:0007669"/>
    <property type="project" value="UniProtKB-KW"/>
</dbReference>
<dbReference type="InterPro" id="IPR020846">
    <property type="entry name" value="MFS_dom"/>
</dbReference>
<organism evidence="12 13">
    <name type="scientific">Extremus antarcticus</name>
    <dbReference type="NCBI Taxonomy" id="702011"/>
    <lineage>
        <taxon>Eukaryota</taxon>
        <taxon>Fungi</taxon>
        <taxon>Dikarya</taxon>
        <taxon>Ascomycota</taxon>
        <taxon>Pezizomycotina</taxon>
        <taxon>Dothideomycetes</taxon>
        <taxon>Dothideomycetidae</taxon>
        <taxon>Mycosphaerellales</taxon>
        <taxon>Extremaceae</taxon>
        <taxon>Extremus</taxon>
    </lineage>
</organism>
<comment type="similarity">
    <text evidence="2">Belongs to the major facilitator superfamily.</text>
</comment>
<dbReference type="PANTHER" id="PTHR23501:SF50">
    <property type="entry name" value="MFS SIDEROCHROME IRON TRANSPORTER MIRB (AFU_ORTHOLOGUE AFUA_3G03640)-RELATED"/>
    <property type="match status" value="1"/>
</dbReference>
<keyword evidence="6 10" id="KW-1133">Transmembrane helix</keyword>
<dbReference type="Proteomes" id="UP001271007">
    <property type="component" value="Unassembled WGS sequence"/>
</dbReference>
<feature type="transmembrane region" description="Helical" evidence="10">
    <location>
        <begin position="229"/>
        <end position="251"/>
    </location>
</feature>
<dbReference type="EMBL" id="JAWDJX010000018">
    <property type="protein sequence ID" value="KAK3052874.1"/>
    <property type="molecule type" value="Genomic_DNA"/>
</dbReference>
<evidence type="ECO:0000256" key="4">
    <source>
        <dbReference type="ARBA" id="ARBA00022496"/>
    </source>
</evidence>
<dbReference type="Gene3D" id="1.20.1250.20">
    <property type="entry name" value="MFS general substrate transporter like domains"/>
    <property type="match status" value="2"/>
</dbReference>
<feature type="transmembrane region" description="Helical" evidence="10">
    <location>
        <begin position="75"/>
        <end position="100"/>
    </location>
</feature>
<dbReference type="AlphaFoldDB" id="A0AAJ0DM78"/>
<feature type="transmembrane region" description="Helical" evidence="10">
    <location>
        <begin position="561"/>
        <end position="579"/>
    </location>
</feature>
<evidence type="ECO:0000256" key="1">
    <source>
        <dbReference type="ARBA" id="ARBA00004141"/>
    </source>
</evidence>
<name>A0AAJ0DM78_9PEZI</name>
<feature type="transmembrane region" description="Helical" evidence="10">
    <location>
        <begin position="422"/>
        <end position="440"/>
    </location>
</feature>
<dbReference type="InterPro" id="IPR036259">
    <property type="entry name" value="MFS_trans_sf"/>
</dbReference>
<feature type="transmembrane region" description="Helical" evidence="10">
    <location>
        <begin position="277"/>
        <end position="301"/>
    </location>
</feature>
<sequence length="595" mass="65203">MADIAKFRPGFHRAATADATTSIELTQHDDTKTRAVAEQASINEDPDKPTTLDRGLQRGVQNVELITQSWSKTSLIAVFANIWLLYFVNYFSSSILYNLVPFVTSAYDSHSLLNVIYIVSNAMTAAMYIPLSKVLDVWGRAEGFALMVVSAILGLILMATCNGLPMFCAAYVFWSIGTGGMTYCVDVVIADISTLRNRGLAYAFTSSPYMITAFAGAKASEQFYENISWRWASGVFAIVFPIVAAPLFFILNMDLRKAQKQVFDDTSRSGRSLLESIWHYTLGFDLFGVILFSAGLTVFLLPFTIASNAPNGWASGYIIAMLVVGAVLLIGFGVFEWKIAPVPMLNFTFLSDRTLGGACLLDATYQVAYYCWANYFSSFLKVVNDLSISEAGYVGNASDVVSQVLLLLVGYAIRRTRRFKRLLYGAVHIYILAQGLMIRFRQPNQSVGYLVFTQILISFGGSIFVIVFQVAILAAVDHQHVAAALALLFVVGTVGDALGATISGGIWTNTFKQALVRNLPPSAKPDLEKIYEGLDKQLSYKVGGAVRLAIQKSYGYAQTRMLAAGTSFMGLSIIWTLMIRNINVGEVTQVHGAVF</sequence>
<evidence type="ECO:0000256" key="7">
    <source>
        <dbReference type="ARBA" id="ARBA00023004"/>
    </source>
</evidence>
<feature type="transmembrane region" description="Helical" evidence="10">
    <location>
        <begin position="452"/>
        <end position="476"/>
    </location>
</feature>
<evidence type="ECO:0000256" key="5">
    <source>
        <dbReference type="ARBA" id="ARBA00022692"/>
    </source>
</evidence>
<evidence type="ECO:0000256" key="8">
    <source>
        <dbReference type="ARBA" id="ARBA00023065"/>
    </source>
</evidence>
<comment type="caution">
    <text evidence="12">The sequence shown here is derived from an EMBL/GenBank/DDBJ whole genome shotgun (WGS) entry which is preliminary data.</text>
</comment>
<evidence type="ECO:0000256" key="3">
    <source>
        <dbReference type="ARBA" id="ARBA00022448"/>
    </source>
</evidence>
<reference evidence="12" key="1">
    <citation type="submission" date="2023-04" db="EMBL/GenBank/DDBJ databases">
        <title>Black Yeasts Isolated from many extreme environments.</title>
        <authorList>
            <person name="Coleine C."/>
            <person name="Stajich J.E."/>
            <person name="Selbmann L."/>
        </authorList>
    </citation>
    <scope>NUCLEOTIDE SEQUENCE</scope>
    <source>
        <strain evidence="12">CCFEE 5312</strain>
    </source>
</reference>
<feature type="transmembrane region" description="Helical" evidence="10">
    <location>
        <begin position="199"/>
        <end position="217"/>
    </location>
</feature>
<feature type="domain" description="Major facilitator superfamily (MFS) profile" evidence="11">
    <location>
        <begin position="78"/>
        <end position="582"/>
    </location>
</feature>
<evidence type="ECO:0000256" key="6">
    <source>
        <dbReference type="ARBA" id="ARBA00022989"/>
    </source>
</evidence>
<dbReference type="GO" id="GO:0010106">
    <property type="term" value="P:cellular response to iron ion starvation"/>
    <property type="evidence" value="ECO:0007669"/>
    <property type="project" value="UniProtKB-ARBA"/>
</dbReference>
<evidence type="ECO:0000259" key="11">
    <source>
        <dbReference type="PROSITE" id="PS50850"/>
    </source>
</evidence>
<proteinExistence type="inferred from homology"/>
<dbReference type="SUPFAM" id="SSF103473">
    <property type="entry name" value="MFS general substrate transporter"/>
    <property type="match status" value="2"/>
</dbReference>
<evidence type="ECO:0000256" key="9">
    <source>
        <dbReference type="ARBA" id="ARBA00023136"/>
    </source>
</evidence>
<protein>
    <recommendedName>
        <fullName evidence="11">Major facilitator superfamily (MFS) profile domain-containing protein</fullName>
    </recommendedName>
</protein>
<keyword evidence="4" id="KW-0410">Iron transport</keyword>
<dbReference type="FunFam" id="1.20.1250.20:FF:000284">
    <property type="entry name" value="Siderophore iron transporter mirB"/>
    <property type="match status" value="1"/>
</dbReference>
<accession>A0AAJ0DM78</accession>
<feature type="transmembrane region" description="Helical" evidence="10">
    <location>
        <begin position="483"/>
        <end position="507"/>
    </location>
</feature>
<dbReference type="PANTHER" id="PTHR23501">
    <property type="entry name" value="MAJOR FACILITATOR SUPERFAMILY"/>
    <property type="match status" value="1"/>
</dbReference>
<feature type="transmembrane region" description="Helical" evidence="10">
    <location>
        <begin position="112"/>
        <end position="131"/>
    </location>
</feature>
<evidence type="ECO:0000256" key="2">
    <source>
        <dbReference type="ARBA" id="ARBA00008335"/>
    </source>
</evidence>
<keyword evidence="7" id="KW-0408">Iron</keyword>
<gene>
    <name evidence="12" type="ORF">LTR09_005938</name>
</gene>
<dbReference type="PROSITE" id="PS50850">
    <property type="entry name" value="MFS"/>
    <property type="match status" value="1"/>
</dbReference>
<dbReference type="GO" id="GO:0022857">
    <property type="term" value="F:transmembrane transporter activity"/>
    <property type="evidence" value="ECO:0007669"/>
    <property type="project" value="InterPro"/>
</dbReference>